<dbReference type="InterPro" id="IPR019286">
    <property type="entry name" value="DUF2339_TM"/>
</dbReference>
<feature type="transmembrane region" description="Helical" evidence="2">
    <location>
        <begin position="757"/>
        <end position="775"/>
    </location>
</feature>
<keyword evidence="4" id="KW-1185">Reference proteome</keyword>
<feature type="transmembrane region" description="Helical" evidence="2">
    <location>
        <begin position="688"/>
        <end position="720"/>
    </location>
</feature>
<evidence type="ECO:0000256" key="1">
    <source>
        <dbReference type="SAM" id="MobiDB-lite"/>
    </source>
</evidence>
<keyword evidence="2" id="KW-0812">Transmembrane</keyword>
<feature type="transmembrane region" description="Helical" evidence="2">
    <location>
        <begin position="732"/>
        <end position="751"/>
    </location>
</feature>
<protein>
    <recommendedName>
        <fullName evidence="5">DUF2339 domain-containing protein</fullName>
    </recommendedName>
</protein>
<dbReference type="Proteomes" id="UP000184291">
    <property type="component" value="Unassembled WGS sequence"/>
</dbReference>
<dbReference type="OrthoDB" id="3261236at2"/>
<dbReference type="RefSeq" id="WP_073332418.1">
    <property type="nucleotide sequence ID" value="NZ_FQTT01000013.1"/>
</dbReference>
<feature type="transmembrane region" description="Helical" evidence="2">
    <location>
        <begin position="245"/>
        <end position="267"/>
    </location>
</feature>
<feature type="transmembrane region" description="Helical" evidence="2">
    <location>
        <begin position="328"/>
        <end position="347"/>
    </location>
</feature>
<sequence>MDTVSSEQLEEIIGRLTTLERKLDWVAKRISRDGYPLDSAARPQPRPAPVASPPARPITTRTSSSSPAAAPAVQQPRTPALATYPPSKPVLKAPSTPSQKAPTAVAPSGATSAADSDPFAMRPMREKRNEGNIGRYVLSGAAAFLIVSAAVSLIALVWDQIPDVVKVTALGVVAVSLVAAGTVVNQKRERLQVAAATLTGTGGALGFVAVIGAALIAGLSPVAALGLMVAWAFVLLLVSCVTAQFFTAVISMLGALVTVGFTTWQVATHPEQAVLAWTLIDIYTVTLAVVAAILPRFTPRMRLAPWLPTTSMVVTGTVLLAGPSRLLVAQPLTGIVLLAAPCAVLLAQAHHSTRLLAGAGAREAAGYEWAVTGIIQALALLILASANDVTSSTRNGMAMSFLVLVCLATAALLPQRATSPWLRVVAAVNLGTVVCVAAAVFALNIALLPPAVAAVALAAVPVVRVGYSAPVLVLPLFSTAALLAVFSPDRSTVMLAILAVLIGVLPTAPLEALLAPPPHSEEHANRPSWLSAGMWVAAGQLVLIIPRLLDRLVPAGGLGGAGRIAAPLLAGALALALAGMGAFTPQCSPRMLVSGRRAGQLAGATDLRSPLVPTPPALAWLGEALLTALAVAVLVRADSLGSPLLAAPLVALALALVVVGGRMLLPWLRHSAMSLTVTLTIALSQSLALWWSVMILTGASAASLLITGVVLATGAACIVIGFRLRATTLRHYGLTLVLLVVFKLAVVDLAGQNSLSRILALMVAGVVCFGLSLAYNHFAQEQEQAEHGAIGADSAGGISPAGRGGSSYPR</sequence>
<organism evidence="3 4">
    <name type="scientific">Actinomyces glycerinitolerans</name>
    <dbReference type="NCBI Taxonomy" id="1892869"/>
    <lineage>
        <taxon>Bacteria</taxon>
        <taxon>Bacillati</taxon>
        <taxon>Actinomycetota</taxon>
        <taxon>Actinomycetes</taxon>
        <taxon>Actinomycetales</taxon>
        <taxon>Actinomycetaceae</taxon>
        <taxon>Actinomyces</taxon>
    </lineage>
</organism>
<feature type="transmembrane region" description="Helical" evidence="2">
    <location>
        <begin position="222"/>
        <end position="238"/>
    </location>
</feature>
<feature type="transmembrane region" description="Helical" evidence="2">
    <location>
        <begin position="493"/>
        <end position="509"/>
    </location>
</feature>
<feature type="transmembrane region" description="Helical" evidence="2">
    <location>
        <begin position="273"/>
        <end position="294"/>
    </location>
</feature>
<dbReference type="EMBL" id="FQTT01000013">
    <property type="protein sequence ID" value="SHE26219.1"/>
    <property type="molecule type" value="Genomic_DNA"/>
</dbReference>
<gene>
    <name evidence="3" type="ORF">ACGLYG10_2467</name>
</gene>
<dbReference type="Pfam" id="PF10101">
    <property type="entry name" value="DUF2339"/>
    <property type="match status" value="1"/>
</dbReference>
<feature type="transmembrane region" description="Helical" evidence="2">
    <location>
        <begin position="644"/>
        <end position="668"/>
    </location>
</feature>
<feature type="transmembrane region" description="Helical" evidence="2">
    <location>
        <begin position="164"/>
        <end position="184"/>
    </location>
</feature>
<feature type="transmembrane region" description="Helical" evidence="2">
    <location>
        <begin position="425"/>
        <end position="447"/>
    </location>
</feature>
<reference evidence="4" key="1">
    <citation type="submission" date="2016-09" db="EMBL/GenBank/DDBJ databases">
        <authorList>
            <person name="Strepis N."/>
        </authorList>
    </citation>
    <scope>NUCLEOTIDE SEQUENCE [LARGE SCALE GENOMIC DNA]</scope>
</reference>
<name>A0A1M4S226_9ACTO</name>
<feature type="compositionally biased region" description="Pro residues" evidence="1">
    <location>
        <begin position="44"/>
        <end position="56"/>
    </location>
</feature>
<evidence type="ECO:0000313" key="4">
    <source>
        <dbReference type="Proteomes" id="UP000184291"/>
    </source>
</evidence>
<feature type="transmembrane region" description="Helical" evidence="2">
    <location>
        <begin position="561"/>
        <end position="583"/>
    </location>
</feature>
<evidence type="ECO:0008006" key="5">
    <source>
        <dbReference type="Google" id="ProtNLM"/>
    </source>
</evidence>
<feature type="transmembrane region" description="Helical" evidence="2">
    <location>
        <begin position="396"/>
        <end position="413"/>
    </location>
</feature>
<dbReference type="STRING" id="1892869.ACGLYG10_2467"/>
<feature type="transmembrane region" description="Helical" evidence="2">
    <location>
        <begin position="367"/>
        <end position="384"/>
    </location>
</feature>
<feature type="transmembrane region" description="Helical" evidence="2">
    <location>
        <begin position="467"/>
        <end position="486"/>
    </location>
</feature>
<feature type="transmembrane region" description="Helical" evidence="2">
    <location>
        <begin position="133"/>
        <end position="158"/>
    </location>
</feature>
<feature type="transmembrane region" description="Helical" evidence="2">
    <location>
        <begin position="529"/>
        <end position="549"/>
    </location>
</feature>
<feature type="compositionally biased region" description="Low complexity" evidence="1">
    <location>
        <begin position="57"/>
        <end position="80"/>
    </location>
</feature>
<feature type="transmembrane region" description="Helical" evidence="2">
    <location>
        <begin position="191"/>
        <end position="216"/>
    </location>
</feature>
<proteinExistence type="predicted"/>
<dbReference type="AlphaFoldDB" id="A0A1M4S226"/>
<evidence type="ECO:0000313" key="3">
    <source>
        <dbReference type="EMBL" id="SHE26219.1"/>
    </source>
</evidence>
<accession>A0A1M4S226</accession>
<feature type="transmembrane region" description="Helical" evidence="2">
    <location>
        <begin position="303"/>
        <end position="322"/>
    </location>
</feature>
<keyword evidence="2" id="KW-0472">Membrane</keyword>
<evidence type="ECO:0000256" key="2">
    <source>
        <dbReference type="SAM" id="Phobius"/>
    </source>
</evidence>
<keyword evidence="2" id="KW-1133">Transmembrane helix</keyword>
<feature type="region of interest" description="Disordered" evidence="1">
    <location>
        <begin position="32"/>
        <end position="123"/>
    </location>
</feature>